<evidence type="ECO:0008006" key="4">
    <source>
        <dbReference type="Google" id="ProtNLM"/>
    </source>
</evidence>
<accession>A0A7Y9E690</accession>
<keyword evidence="3" id="KW-1185">Reference proteome</keyword>
<reference evidence="2 3" key="1">
    <citation type="submission" date="2020-07" db="EMBL/GenBank/DDBJ databases">
        <title>Sequencing the genomes of 1000 actinobacteria strains.</title>
        <authorList>
            <person name="Klenk H.-P."/>
        </authorList>
    </citation>
    <scope>NUCLEOTIDE SEQUENCE [LARGE SCALE GENOMIC DNA]</scope>
    <source>
        <strain evidence="2 3">DSM 21350</strain>
    </source>
</reference>
<feature type="compositionally biased region" description="Acidic residues" evidence="1">
    <location>
        <begin position="11"/>
        <end position="24"/>
    </location>
</feature>
<organism evidence="2 3">
    <name type="scientific">Nocardioides panaciterrulae</name>
    <dbReference type="NCBI Taxonomy" id="661492"/>
    <lineage>
        <taxon>Bacteria</taxon>
        <taxon>Bacillati</taxon>
        <taxon>Actinomycetota</taxon>
        <taxon>Actinomycetes</taxon>
        <taxon>Propionibacteriales</taxon>
        <taxon>Nocardioidaceae</taxon>
        <taxon>Nocardioides</taxon>
    </lineage>
</organism>
<evidence type="ECO:0000256" key="1">
    <source>
        <dbReference type="SAM" id="MobiDB-lite"/>
    </source>
</evidence>
<dbReference type="EMBL" id="JACCBG010000001">
    <property type="protein sequence ID" value="NYD41611.1"/>
    <property type="molecule type" value="Genomic_DNA"/>
</dbReference>
<proteinExistence type="predicted"/>
<comment type="caution">
    <text evidence="2">The sequence shown here is derived from an EMBL/GenBank/DDBJ whole genome shotgun (WGS) entry which is preliminary data.</text>
</comment>
<dbReference type="InterPro" id="IPR022183">
    <property type="entry name" value="DUF3710"/>
</dbReference>
<name>A0A7Y9E690_9ACTN</name>
<dbReference type="Pfam" id="PF12502">
    <property type="entry name" value="DUF3710"/>
    <property type="match status" value="1"/>
</dbReference>
<evidence type="ECO:0000313" key="3">
    <source>
        <dbReference type="Proteomes" id="UP000535511"/>
    </source>
</evidence>
<evidence type="ECO:0000313" key="2">
    <source>
        <dbReference type="EMBL" id="NYD41611.1"/>
    </source>
</evidence>
<feature type="region of interest" description="Disordered" evidence="1">
    <location>
        <begin position="1"/>
        <end position="39"/>
    </location>
</feature>
<sequence>MKFRRKSTEPGADEFEGALEDVVADDQGPGQARPADVEELAHDDDVERLDLGSLLIEPEAARELRLQVDESTGEVQAVMLAGPDGAVEVRAFAAPRHGDLWSTVRPQIAAEMAQRGGTASEREGRFGTELVCQLPVQMEDGSSATQPSRIIGINGPRWMLRCTLLGRPALEADGAQAWEESILKIVVRRGDGAMPVGDPLPVVLPPDARRVDPPTA</sequence>
<dbReference type="Proteomes" id="UP000535511">
    <property type="component" value="Unassembled WGS sequence"/>
</dbReference>
<gene>
    <name evidence="2" type="ORF">BJZ21_001694</name>
</gene>
<protein>
    <recommendedName>
        <fullName evidence="4">DUF3710 domain-containing protein</fullName>
    </recommendedName>
</protein>
<dbReference type="RefSeq" id="WP_343052042.1">
    <property type="nucleotide sequence ID" value="NZ_JACCBG010000001.1"/>
</dbReference>
<dbReference type="AlphaFoldDB" id="A0A7Y9E690"/>